<gene>
    <name evidence="1" type="ORF">SAMN05444921_127111</name>
</gene>
<dbReference type="RefSeq" id="WP_093660977.1">
    <property type="nucleotide sequence ID" value="NZ_FNHI01000027.1"/>
</dbReference>
<evidence type="ECO:0000313" key="2">
    <source>
        <dbReference type="Proteomes" id="UP000199063"/>
    </source>
</evidence>
<dbReference type="STRING" id="1196353.SAMN05444921_127111"/>
<proteinExistence type="predicted"/>
<organism evidence="1 2">
    <name type="scientific">Streptomyces wuyuanensis</name>
    <dbReference type="NCBI Taxonomy" id="1196353"/>
    <lineage>
        <taxon>Bacteria</taxon>
        <taxon>Bacillati</taxon>
        <taxon>Actinomycetota</taxon>
        <taxon>Actinomycetes</taxon>
        <taxon>Kitasatosporales</taxon>
        <taxon>Streptomycetaceae</taxon>
        <taxon>Streptomyces</taxon>
    </lineage>
</organism>
<reference evidence="2" key="1">
    <citation type="submission" date="2016-10" db="EMBL/GenBank/DDBJ databases">
        <authorList>
            <person name="Varghese N."/>
            <person name="Submissions S."/>
        </authorList>
    </citation>
    <scope>NUCLEOTIDE SEQUENCE [LARGE SCALE GENOMIC DNA]</scope>
    <source>
        <strain evidence="2">CGMCC 4.7042</strain>
    </source>
</reference>
<dbReference type="OrthoDB" id="4307299at2"/>
<protein>
    <submittedName>
        <fullName evidence="1">Uncharacterized protein</fullName>
    </submittedName>
</protein>
<dbReference type="Proteomes" id="UP000199063">
    <property type="component" value="Unassembled WGS sequence"/>
</dbReference>
<name>A0A1H0BL06_9ACTN</name>
<dbReference type="GeneID" id="40833529"/>
<evidence type="ECO:0000313" key="1">
    <source>
        <dbReference type="EMBL" id="SDN46324.1"/>
    </source>
</evidence>
<dbReference type="EMBL" id="FNHI01000027">
    <property type="protein sequence ID" value="SDN46324.1"/>
    <property type="molecule type" value="Genomic_DNA"/>
</dbReference>
<keyword evidence="2" id="KW-1185">Reference proteome</keyword>
<dbReference type="AlphaFoldDB" id="A0A1H0BL06"/>
<accession>A0A1H0BL06</accession>
<sequence>MYLVDVRLESPAHLSPADVRVLLSEAARPGDGVEHIYVQPAPPSAGALPRDTAPPLDVVLFLSHLTLTESERAADTVLRRCTTGGLRFRRVSAMPLTLLVELLGLEG</sequence>